<name>A0AAV4RDL3_9ARAC</name>
<evidence type="ECO:0000256" key="1">
    <source>
        <dbReference type="SAM" id="MobiDB-lite"/>
    </source>
</evidence>
<feature type="region of interest" description="Disordered" evidence="1">
    <location>
        <begin position="77"/>
        <end position="96"/>
    </location>
</feature>
<dbReference type="AlphaFoldDB" id="A0AAV4RDL3"/>
<reference evidence="2 3" key="1">
    <citation type="submission" date="2021-06" db="EMBL/GenBank/DDBJ databases">
        <title>Caerostris darwini draft genome.</title>
        <authorList>
            <person name="Kono N."/>
            <person name="Arakawa K."/>
        </authorList>
    </citation>
    <scope>NUCLEOTIDE SEQUENCE [LARGE SCALE GENOMIC DNA]</scope>
</reference>
<keyword evidence="3" id="KW-1185">Reference proteome</keyword>
<dbReference type="Proteomes" id="UP001054837">
    <property type="component" value="Unassembled WGS sequence"/>
</dbReference>
<sequence length="96" mass="10932">MKTPLPQSVKTVDSITFRLKSLMQTSVDLSRCEAFLGAEEDERYKPLWTFDTNFYGHLIQTSMNLSHCEAFLGAEEEESVKFKEPQTEKGSPKLSP</sequence>
<dbReference type="EMBL" id="BPLQ01005872">
    <property type="protein sequence ID" value="GIY18153.1"/>
    <property type="molecule type" value="Genomic_DNA"/>
</dbReference>
<proteinExistence type="predicted"/>
<gene>
    <name evidence="2" type="ORF">CDAR_40021</name>
</gene>
<comment type="caution">
    <text evidence="2">The sequence shown here is derived from an EMBL/GenBank/DDBJ whole genome shotgun (WGS) entry which is preliminary data.</text>
</comment>
<protein>
    <submittedName>
        <fullName evidence="2">Uncharacterized protein</fullName>
    </submittedName>
</protein>
<feature type="compositionally biased region" description="Basic and acidic residues" evidence="1">
    <location>
        <begin position="79"/>
        <end position="96"/>
    </location>
</feature>
<evidence type="ECO:0000313" key="3">
    <source>
        <dbReference type="Proteomes" id="UP001054837"/>
    </source>
</evidence>
<evidence type="ECO:0000313" key="2">
    <source>
        <dbReference type="EMBL" id="GIY18153.1"/>
    </source>
</evidence>
<organism evidence="2 3">
    <name type="scientific">Caerostris darwini</name>
    <dbReference type="NCBI Taxonomy" id="1538125"/>
    <lineage>
        <taxon>Eukaryota</taxon>
        <taxon>Metazoa</taxon>
        <taxon>Ecdysozoa</taxon>
        <taxon>Arthropoda</taxon>
        <taxon>Chelicerata</taxon>
        <taxon>Arachnida</taxon>
        <taxon>Araneae</taxon>
        <taxon>Araneomorphae</taxon>
        <taxon>Entelegynae</taxon>
        <taxon>Araneoidea</taxon>
        <taxon>Araneidae</taxon>
        <taxon>Caerostris</taxon>
    </lineage>
</organism>
<accession>A0AAV4RDL3</accession>